<dbReference type="EMBL" id="MU005572">
    <property type="protein sequence ID" value="KAF2689581.1"/>
    <property type="molecule type" value="Genomic_DNA"/>
</dbReference>
<evidence type="ECO:0000313" key="3">
    <source>
        <dbReference type="Proteomes" id="UP000799291"/>
    </source>
</evidence>
<sequence>MLASATPVDSPLAARWAPADSQGADSGLRVKGTLRTPIKAHIVNKYPFSVYFYQTVKVECNRAHPNTPTYEVKPRKDGWFPIDMRSTLEVNFVSNAHDCGISVKISRNSGSSQIYQVEYTVLPDGAIWYNLSHEKGNPFTDVACYLYVRGTASKCLPLYCAPGDSGSGCDWRDAHSEQYANKCDETEDVHFILC</sequence>
<proteinExistence type="predicted"/>
<organism evidence="2 3">
    <name type="scientific">Lentithecium fluviatile CBS 122367</name>
    <dbReference type="NCBI Taxonomy" id="1168545"/>
    <lineage>
        <taxon>Eukaryota</taxon>
        <taxon>Fungi</taxon>
        <taxon>Dikarya</taxon>
        <taxon>Ascomycota</taxon>
        <taxon>Pezizomycotina</taxon>
        <taxon>Dothideomycetes</taxon>
        <taxon>Pleosporomycetidae</taxon>
        <taxon>Pleosporales</taxon>
        <taxon>Massarineae</taxon>
        <taxon>Lentitheciaceae</taxon>
        <taxon>Lentithecium</taxon>
    </lineage>
</organism>
<evidence type="ECO:0000313" key="2">
    <source>
        <dbReference type="EMBL" id="KAF2689581.1"/>
    </source>
</evidence>
<gene>
    <name evidence="2" type="ORF">K458DRAFT_400303</name>
</gene>
<dbReference type="OrthoDB" id="3682664at2759"/>
<reference evidence="2" key="1">
    <citation type="journal article" date="2020" name="Stud. Mycol.">
        <title>101 Dothideomycetes genomes: a test case for predicting lifestyles and emergence of pathogens.</title>
        <authorList>
            <person name="Haridas S."/>
            <person name="Albert R."/>
            <person name="Binder M."/>
            <person name="Bloem J."/>
            <person name="Labutti K."/>
            <person name="Salamov A."/>
            <person name="Andreopoulos B."/>
            <person name="Baker S."/>
            <person name="Barry K."/>
            <person name="Bills G."/>
            <person name="Bluhm B."/>
            <person name="Cannon C."/>
            <person name="Castanera R."/>
            <person name="Culley D."/>
            <person name="Daum C."/>
            <person name="Ezra D."/>
            <person name="Gonzalez J."/>
            <person name="Henrissat B."/>
            <person name="Kuo A."/>
            <person name="Liang C."/>
            <person name="Lipzen A."/>
            <person name="Lutzoni F."/>
            <person name="Magnuson J."/>
            <person name="Mondo S."/>
            <person name="Nolan M."/>
            <person name="Ohm R."/>
            <person name="Pangilinan J."/>
            <person name="Park H.-J."/>
            <person name="Ramirez L."/>
            <person name="Alfaro M."/>
            <person name="Sun H."/>
            <person name="Tritt A."/>
            <person name="Yoshinaga Y."/>
            <person name="Zwiers L.-H."/>
            <person name="Turgeon B."/>
            <person name="Goodwin S."/>
            <person name="Spatafora J."/>
            <person name="Crous P."/>
            <person name="Grigoriev I."/>
        </authorList>
    </citation>
    <scope>NUCLEOTIDE SEQUENCE</scope>
    <source>
        <strain evidence="2">CBS 122367</strain>
    </source>
</reference>
<keyword evidence="3" id="KW-1185">Reference proteome</keyword>
<name>A0A6G1JH67_9PLEO</name>
<dbReference type="Pfam" id="PF04681">
    <property type="entry name" value="Bys1"/>
    <property type="match status" value="1"/>
</dbReference>
<dbReference type="Proteomes" id="UP000799291">
    <property type="component" value="Unassembled WGS sequence"/>
</dbReference>
<accession>A0A6G1JH67</accession>
<dbReference type="InterPro" id="IPR006771">
    <property type="entry name" value="CetA-like"/>
</dbReference>
<feature type="region of interest" description="Disordered" evidence="1">
    <location>
        <begin position="1"/>
        <end position="24"/>
    </location>
</feature>
<protein>
    <submittedName>
        <fullName evidence="2">Uncharacterized protein</fullName>
    </submittedName>
</protein>
<evidence type="ECO:0000256" key="1">
    <source>
        <dbReference type="SAM" id="MobiDB-lite"/>
    </source>
</evidence>
<dbReference type="AlphaFoldDB" id="A0A6G1JH67"/>